<dbReference type="CDD" id="cd19779">
    <property type="entry name" value="Bbox2_TRIM37_C-VIII"/>
    <property type="match status" value="1"/>
</dbReference>
<feature type="domain" description="MATH" evidence="8">
    <location>
        <begin position="414"/>
        <end position="536"/>
    </location>
</feature>
<dbReference type="GO" id="GO:0008270">
    <property type="term" value="F:zinc ion binding"/>
    <property type="evidence" value="ECO:0007669"/>
    <property type="project" value="UniProtKB-KW"/>
</dbReference>
<evidence type="ECO:0000259" key="8">
    <source>
        <dbReference type="PROSITE" id="PS50144"/>
    </source>
</evidence>
<sequence length="1291" mass="138529">MFAMEWLDQDAEDFSSPSGSLAGDESGSEIDELPLHHRHHNENPAPSFDSPEMLASYVGSPMRDHHSQGLAFFDAADCPQTDDDFIDDSGPEDGEDSDAPTDAQSSAIAEIFRCFICLGKVVEAQLCPCCSKICCLRCIKRWLMDQRPQCPHCRASLRVSQLVNCRFIADLSTELEKLQRTGAAEVQEKACSLHNSPMSYYCNTCTEAVCSDCAVFGEGHRGHSFERLSAVYERHVETIRSEAVGLRRRLKDLCALVSEKDKNIERVHKAKDEAGMELQLAFEGMQARLEQQLKSKLLTLLAQKGSMTQEIEGLDTMMHDLNAQLDTVPKGELVGRSASICSMLQEVQQRPTSDVNRTPVPADFISEVVPPYDQGEFVLHDFERVLRRTSAAGVPAPSPRGVTSVRTVEPQHGSNAAVNPSEDASDGAGVVYSQPIQAAGIVWRLKVYPNGNGVAAGSYLSVFLEMVQGGSEPAKYEYKIEMLHRTRPTQSVIREFASVFEVGECWGYNRFFRLEVLKEEGYLLPEEDVITLRFHVRAPTYAQQCQDLRRALVVIDSEKSDALKQVDVLRRAIADTLWWKRRRKMPANRDATPGSGDGAESAPGKGSRAGTSGWDDRDVSSGRRDVSGEGRDVSREGRRAGEGEEPVSRGRNEAAALVQKRVSRQKAGGGRKKVAGTGKRLRERQEGVAGGEQSECAPAAEAQVLEQLSVALPERDDVSANTGADSPAESDEEFVEASEGSPEVREGVIALEGESGGPSERPPAEIDEPGKTRGVVEADVQGGIGNEGLKDETSQAGNEESDALLERSSGEALAREEVVASTGPDDVPGPNEVPNFSGSRRGARGVRAVLRLSGRPDEVLREGINGRAKEAEEIEGLGRRYAGRDQEASALSRPKPAEAESSTKSSLPESEAMAEETDGAEGLMRSGSRPGTETEESAEGALTSDPTGTSEGGSLDGVPSEETVSAESASALGKADSSGPKERASAKAASQGVRLVIVKARATTPDLRAGVWNEVGPLSANGSSGTAVGRECPAVALPALLALVESATATSTPAGSPGEIRRFRNAEQSPLSGFDNIPDTDKENIRNGDRNQARALARSPCFMERVAKVSVGEGKDGACALGRTTLGNVRKGGVGVSVNPLGVELKSRLRGEGRFFGRGRDRKGSTDDLRAGSASAESQLEQVTAGGRRDGVSVEPGLEAEAWRNNPFVRHRPRTSEKEQEGCSDGEVAVSTETERRRNWEVLLDRAISSREALEGLQGLEVGSDGGPLPTWNGVEGSSHQSQAGVDYADA</sequence>
<feature type="region of interest" description="Disordered" evidence="5">
    <location>
        <begin position="1"/>
        <end position="52"/>
    </location>
</feature>
<feature type="region of interest" description="Disordered" evidence="5">
    <location>
        <begin position="1155"/>
        <end position="1193"/>
    </location>
</feature>
<dbReference type="PANTHER" id="PTHR36754">
    <property type="entry name" value="E3 UBIQUITIN-PROTEIN LIGASE TRIM37"/>
    <property type="match status" value="1"/>
</dbReference>
<dbReference type="InterPro" id="IPR008974">
    <property type="entry name" value="TRAF-like"/>
</dbReference>
<reference evidence="9 10" key="1">
    <citation type="journal article" date="2014" name="Nat. Commun.">
        <title>Klebsormidium flaccidum genome reveals primary factors for plant terrestrial adaptation.</title>
        <authorList>
            <person name="Hori K."/>
            <person name="Maruyama F."/>
            <person name="Fujisawa T."/>
            <person name="Togashi T."/>
            <person name="Yamamoto N."/>
            <person name="Seo M."/>
            <person name="Sato S."/>
            <person name="Yamada T."/>
            <person name="Mori H."/>
            <person name="Tajima N."/>
            <person name="Moriyama T."/>
            <person name="Ikeuchi M."/>
            <person name="Watanabe M."/>
            <person name="Wada H."/>
            <person name="Kobayashi K."/>
            <person name="Saito M."/>
            <person name="Masuda T."/>
            <person name="Sasaki-Sekimoto Y."/>
            <person name="Mashiguchi K."/>
            <person name="Awai K."/>
            <person name="Shimojima M."/>
            <person name="Masuda S."/>
            <person name="Iwai M."/>
            <person name="Nobusawa T."/>
            <person name="Narise T."/>
            <person name="Kondo S."/>
            <person name="Saito H."/>
            <person name="Sato R."/>
            <person name="Murakawa M."/>
            <person name="Ihara Y."/>
            <person name="Oshima-Yamada Y."/>
            <person name="Ohtaka K."/>
            <person name="Satoh M."/>
            <person name="Sonobe K."/>
            <person name="Ishii M."/>
            <person name="Ohtani R."/>
            <person name="Kanamori-Sato M."/>
            <person name="Honoki R."/>
            <person name="Miyazaki D."/>
            <person name="Mochizuki H."/>
            <person name="Umetsu J."/>
            <person name="Higashi K."/>
            <person name="Shibata D."/>
            <person name="Kamiya Y."/>
            <person name="Sato N."/>
            <person name="Nakamura Y."/>
            <person name="Tabata S."/>
            <person name="Ida S."/>
            <person name="Kurokawa K."/>
            <person name="Ohta H."/>
        </authorList>
    </citation>
    <scope>NUCLEOTIDE SEQUENCE [LARGE SCALE GENOMIC DNA]</scope>
    <source>
        <strain evidence="9 10">NIES-2285</strain>
    </source>
</reference>
<dbReference type="GO" id="GO:0070842">
    <property type="term" value="P:aggresome assembly"/>
    <property type="evidence" value="ECO:0000318"/>
    <property type="project" value="GO_Central"/>
</dbReference>
<dbReference type="SMART" id="SM00336">
    <property type="entry name" value="BBOX"/>
    <property type="match status" value="1"/>
</dbReference>
<evidence type="ECO:0000313" key="9">
    <source>
        <dbReference type="EMBL" id="GAQ86739.1"/>
    </source>
</evidence>
<dbReference type="Gene3D" id="3.30.160.60">
    <property type="entry name" value="Classic Zinc Finger"/>
    <property type="match status" value="1"/>
</dbReference>
<dbReference type="Gene3D" id="2.60.210.10">
    <property type="entry name" value="Apoptosis, Tumor Necrosis Factor Receptor Associated Protein 2, Chain A"/>
    <property type="match status" value="1"/>
</dbReference>
<protein>
    <submittedName>
        <fullName evidence="9">Tripartite motif-containing protein 37</fullName>
    </submittedName>
</protein>
<dbReference type="InterPro" id="IPR053003">
    <property type="entry name" value="TRIM_RBCC_E3_ubiq-ligases"/>
</dbReference>
<dbReference type="Pfam" id="PF22486">
    <property type="entry name" value="MATH_2"/>
    <property type="match status" value="1"/>
</dbReference>
<feature type="compositionally biased region" description="Basic and acidic residues" evidence="5">
    <location>
        <begin position="867"/>
        <end position="887"/>
    </location>
</feature>
<dbReference type="OrthoDB" id="1883087at2759"/>
<evidence type="ECO:0000259" key="7">
    <source>
        <dbReference type="PROSITE" id="PS50119"/>
    </source>
</evidence>
<dbReference type="InterPro" id="IPR000315">
    <property type="entry name" value="Znf_B-box"/>
</dbReference>
<dbReference type="STRING" id="105231.A0A1Y1IBD8"/>
<feature type="region of interest" description="Disordered" evidence="5">
    <location>
        <begin position="585"/>
        <end position="698"/>
    </location>
</feature>
<dbReference type="InterPro" id="IPR013083">
    <property type="entry name" value="Znf_RING/FYVE/PHD"/>
</dbReference>
<dbReference type="Pfam" id="PF00643">
    <property type="entry name" value="zf-B_box"/>
    <property type="match status" value="1"/>
</dbReference>
<evidence type="ECO:0000256" key="4">
    <source>
        <dbReference type="PROSITE-ProRule" id="PRU00024"/>
    </source>
</evidence>
<dbReference type="GO" id="GO:0051865">
    <property type="term" value="P:protein autoubiquitination"/>
    <property type="evidence" value="ECO:0000318"/>
    <property type="project" value="GO_Central"/>
</dbReference>
<dbReference type="CDD" id="cd03773">
    <property type="entry name" value="MATH_TRIM37"/>
    <property type="match status" value="1"/>
</dbReference>
<keyword evidence="2" id="KW-0963">Cytoplasm</keyword>
<dbReference type="PROSITE" id="PS50144">
    <property type="entry name" value="MATH"/>
    <property type="match status" value="1"/>
</dbReference>
<gene>
    <name evidence="9" type="ORF">KFL_003080100</name>
</gene>
<feature type="domain" description="RING-type" evidence="6">
    <location>
        <begin position="114"/>
        <end position="154"/>
    </location>
</feature>
<dbReference type="InterPro" id="IPR002083">
    <property type="entry name" value="MATH/TRAF_dom"/>
</dbReference>
<dbReference type="SUPFAM" id="SSF57850">
    <property type="entry name" value="RING/U-box"/>
    <property type="match status" value="1"/>
</dbReference>
<proteinExistence type="predicted"/>
<comment type="subcellular location">
    <subcellularLocation>
        <location evidence="1">Cytoplasm</location>
    </subcellularLocation>
</comment>
<feature type="compositionally biased region" description="Basic and acidic residues" evidence="5">
    <location>
        <begin position="614"/>
        <end position="652"/>
    </location>
</feature>
<name>A0A1Y1IBD8_KLENI</name>
<dbReference type="GO" id="GO:0016235">
    <property type="term" value="C:aggresome"/>
    <property type="evidence" value="ECO:0000318"/>
    <property type="project" value="GO_Central"/>
</dbReference>
<feature type="region of interest" description="Disordered" evidence="5">
    <location>
        <begin position="83"/>
        <end position="102"/>
    </location>
</feature>
<evidence type="ECO:0000256" key="5">
    <source>
        <dbReference type="SAM" id="MobiDB-lite"/>
    </source>
</evidence>
<evidence type="ECO:0000313" key="10">
    <source>
        <dbReference type="Proteomes" id="UP000054558"/>
    </source>
</evidence>
<dbReference type="GO" id="GO:0005778">
    <property type="term" value="C:peroxisomal membrane"/>
    <property type="evidence" value="ECO:0000318"/>
    <property type="project" value="GO_Central"/>
</dbReference>
<dbReference type="Gene3D" id="3.30.40.10">
    <property type="entry name" value="Zinc/RING finger domain, C3HC4 (zinc finger)"/>
    <property type="match status" value="1"/>
</dbReference>
<dbReference type="PROSITE" id="PS50119">
    <property type="entry name" value="ZF_BBOX"/>
    <property type="match status" value="1"/>
</dbReference>
<accession>A0A1Y1IBD8</accession>
<feature type="region of interest" description="Disordered" evidence="5">
    <location>
        <begin position="1049"/>
        <end position="1092"/>
    </location>
</feature>
<dbReference type="PANTHER" id="PTHR36754:SF2">
    <property type="entry name" value="E3 UBIQUITIN-PROTEIN LIGASE TRIM37"/>
    <property type="match status" value="1"/>
</dbReference>
<evidence type="ECO:0000256" key="1">
    <source>
        <dbReference type="ARBA" id="ARBA00004496"/>
    </source>
</evidence>
<feature type="compositionally biased region" description="Basic residues" evidence="5">
    <location>
        <begin position="661"/>
        <end position="682"/>
    </location>
</feature>
<feature type="compositionally biased region" description="Basic and acidic residues" evidence="5">
    <location>
        <begin position="762"/>
        <end position="776"/>
    </location>
</feature>
<feature type="compositionally biased region" description="Low complexity" evidence="5">
    <location>
        <begin position="960"/>
        <end position="971"/>
    </location>
</feature>
<feature type="compositionally biased region" description="Basic and acidic residues" evidence="5">
    <location>
        <begin position="1155"/>
        <end position="1170"/>
    </location>
</feature>
<dbReference type="EMBL" id="DF237257">
    <property type="protein sequence ID" value="GAQ86739.1"/>
    <property type="molecule type" value="Genomic_DNA"/>
</dbReference>
<evidence type="ECO:0000256" key="3">
    <source>
        <dbReference type="ARBA" id="ARBA00022723"/>
    </source>
</evidence>
<dbReference type="PROSITE" id="PS50089">
    <property type="entry name" value="ZF_RING_2"/>
    <property type="match status" value="1"/>
</dbReference>
<dbReference type="GO" id="GO:0006513">
    <property type="term" value="P:protein monoubiquitination"/>
    <property type="evidence" value="ECO:0000318"/>
    <property type="project" value="GO_Central"/>
</dbReference>
<dbReference type="CDD" id="cd16619">
    <property type="entry name" value="mRING-HC-C4C4_TRIM37_C-VIII"/>
    <property type="match status" value="1"/>
</dbReference>
<dbReference type="InterPro" id="IPR001841">
    <property type="entry name" value="Znf_RING"/>
</dbReference>
<feature type="region of interest" description="Disordered" evidence="5">
    <location>
        <begin position="1257"/>
        <end position="1291"/>
    </location>
</feature>
<feature type="compositionally biased region" description="Basic and acidic residues" evidence="5">
    <location>
        <begin position="1079"/>
        <end position="1092"/>
    </location>
</feature>
<dbReference type="GO" id="GO:0031625">
    <property type="term" value="F:ubiquitin protein ligase binding"/>
    <property type="evidence" value="ECO:0000318"/>
    <property type="project" value="GO_Central"/>
</dbReference>
<feature type="region of interest" description="Disordered" evidence="5">
    <location>
        <begin position="1207"/>
        <end position="1228"/>
    </location>
</feature>
<organism evidence="9 10">
    <name type="scientific">Klebsormidium nitens</name>
    <name type="common">Green alga</name>
    <name type="synonym">Ulothrix nitens</name>
    <dbReference type="NCBI Taxonomy" id="105231"/>
    <lineage>
        <taxon>Eukaryota</taxon>
        <taxon>Viridiplantae</taxon>
        <taxon>Streptophyta</taxon>
        <taxon>Klebsormidiophyceae</taxon>
        <taxon>Klebsormidiales</taxon>
        <taxon>Klebsormidiaceae</taxon>
        <taxon>Klebsormidium</taxon>
    </lineage>
</organism>
<keyword evidence="4" id="KW-0862">Zinc</keyword>
<dbReference type="GO" id="GO:0005164">
    <property type="term" value="F:tumor necrosis factor receptor binding"/>
    <property type="evidence" value="ECO:0000318"/>
    <property type="project" value="GO_Central"/>
</dbReference>
<keyword evidence="3" id="KW-0479">Metal-binding</keyword>
<dbReference type="SUPFAM" id="SSF57845">
    <property type="entry name" value="B-box zinc-binding domain"/>
    <property type="match status" value="1"/>
</dbReference>
<dbReference type="GO" id="GO:0061630">
    <property type="term" value="F:ubiquitin protein ligase activity"/>
    <property type="evidence" value="ECO:0000318"/>
    <property type="project" value="GO_Central"/>
</dbReference>
<feature type="region of interest" description="Disordered" evidence="5">
    <location>
        <begin position="392"/>
        <end position="425"/>
    </location>
</feature>
<keyword evidence="10" id="KW-1185">Reference proteome</keyword>
<evidence type="ECO:0000259" key="6">
    <source>
        <dbReference type="PROSITE" id="PS50089"/>
    </source>
</evidence>
<feature type="domain" description="B box-type" evidence="7">
    <location>
        <begin position="186"/>
        <end position="228"/>
    </location>
</feature>
<evidence type="ECO:0000256" key="2">
    <source>
        <dbReference type="ARBA" id="ARBA00022490"/>
    </source>
</evidence>
<keyword evidence="4" id="KW-0863">Zinc-finger</keyword>
<dbReference type="InterPro" id="IPR037299">
    <property type="entry name" value="TRIM37_MATH"/>
</dbReference>
<dbReference type="Proteomes" id="UP000054558">
    <property type="component" value="Unassembled WGS sequence"/>
</dbReference>
<feature type="compositionally biased region" description="Basic and acidic residues" evidence="5">
    <location>
        <begin position="804"/>
        <end position="818"/>
    </location>
</feature>
<dbReference type="SUPFAM" id="SSF49599">
    <property type="entry name" value="TRAF domain-like"/>
    <property type="match status" value="1"/>
</dbReference>
<feature type="region of interest" description="Disordered" evidence="5">
    <location>
        <begin position="710"/>
        <end position="992"/>
    </location>
</feature>
<feature type="compositionally biased region" description="Acidic residues" evidence="5">
    <location>
        <begin position="83"/>
        <end position="99"/>
    </location>
</feature>